<sequence>MRRTTRKRETYARGVVSTSTPAGITGGPFRFMLGATVLCFSGYALLLPVVPLWAERGGSGALGSGATTAMLMATTVATQLAVPWLLVRIGHRWVLAAGSVLLGAPAPFLALSADLAPVLALSALRGIGFGLATVAGSALVAELVPRAQHGRAAGRYGLAVGVPQLVLLAVGVAAVERFGFTAVFVVAGVAPVLGALLVPAIRMPGAPAATLTRPRPRPATRSALAPVLAMVTCSIAQGGLITFLPLAVPDAGLLVPGALLATAAGALFGRLAAGELVDRRGWGGRLLVPGMLLAAAGMGAEVAGGGALVVIGAVAVGFGFGLVQNDSLTVLFAAFGSSGYGAASALWNIAYDAGTGVGALGLGAVAEPFGYPAAFGVAAVLLVAGVVVSWIRPGTAVGRP</sequence>
<dbReference type="Pfam" id="PF07690">
    <property type="entry name" value="MFS_1"/>
    <property type="match status" value="1"/>
</dbReference>
<dbReference type="PROSITE" id="PS50850">
    <property type="entry name" value="MFS"/>
    <property type="match status" value="1"/>
</dbReference>
<feature type="transmembrane region" description="Helical" evidence="5">
    <location>
        <begin position="222"/>
        <end position="247"/>
    </location>
</feature>
<dbReference type="Gene3D" id="1.20.1250.20">
    <property type="entry name" value="MFS general substrate transporter like domains"/>
    <property type="match status" value="1"/>
</dbReference>
<dbReference type="SUPFAM" id="SSF103473">
    <property type="entry name" value="MFS general substrate transporter"/>
    <property type="match status" value="1"/>
</dbReference>
<evidence type="ECO:0000313" key="8">
    <source>
        <dbReference type="Proteomes" id="UP000321261"/>
    </source>
</evidence>
<feature type="transmembrane region" description="Helical" evidence="5">
    <location>
        <begin position="93"/>
        <end position="111"/>
    </location>
</feature>
<evidence type="ECO:0000259" key="6">
    <source>
        <dbReference type="PROSITE" id="PS50850"/>
    </source>
</evidence>
<dbReference type="InterPro" id="IPR020846">
    <property type="entry name" value="MFS_dom"/>
</dbReference>
<keyword evidence="3 5" id="KW-1133">Transmembrane helix</keyword>
<name>A0A561SPG1_9PSEU</name>
<feature type="transmembrane region" description="Helical" evidence="5">
    <location>
        <begin position="253"/>
        <end position="273"/>
    </location>
</feature>
<comment type="subcellular location">
    <subcellularLocation>
        <location evidence="1">Cell membrane</location>
        <topology evidence="1">Multi-pass membrane protein</topology>
    </subcellularLocation>
</comment>
<feature type="transmembrane region" description="Helical" evidence="5">
    <location>
        <begin position="369"/>
        <end position="391"/>
    </location>
</feature>
<feature type="transmembrane region" description="Helical" evidence="5">
    <location>
        <begin position="31"/>
        <end position="54"/>
    </location>
</feature>
<dbReference type="OrthoDB" id="5189108at2"/>
<evidence type="ECO:0000256" key="1">
    <source>
        <dbReference type="ARBA" id="ARBA00004651"/>
    </source>
</evidence>
<feature type="transmembrane region" description="Helical" evidence="5">
    <location>
        <begin position="66"/>
        <end position="86"/>
    </location>
</feature>
<organism evidence="7 8">
    <name type="scientific">Pseudonocardia hierapolitana</name>
    <dbReference type="NCBI Taxonomy" id="1128676"/>
    <lineage>
        <taxon>Bacteria</taxon>
        <taxon>Bacillati</taxon>
        <taxon>Actinomycetota</taxon>
        <taxon>Actinomycetes</taxon>
        <taxon>Pseudonocardiales</taxon>
        <taxon>Pseudonocardiaceae</taxon>
        <taxon>Pseudonocardia</taxon>
    </lineage>
</organism>
<evidence type="ECO:0000256" key="3">
    <source>
        <dbReference type="ARBA" id="ARBA00022989"/>
    </source>
</evidence>
<feature type="transmembrane region" description="Helical" evidence="5">
    <location>
        <begin position="123"/>
        <end position="144"/>
    </location>
</feature>
<dbReference type="InterPro" id="IPR011701">
    <property type="entry name" value="MFS"/>
</dbReference>
<evidence type="ECO:0000256" key="4">
    <source>
        <dbReference type="ARBA" id="ARBA00023136"/>
    </source>
</evidence>
<keyword evidence="4 5" id="KW-0472">Membrane</keyword>
<dbReference type="GO" id="GO:0005886">
    <property type="term" value="C:plasma membrane"/>
    <property type="evidence" value="ECO:0007669"/>
    <property type="project" value="UniProtKB-SubCell"/>
</dbReference>
<feature type="transmembrane region" description="Helical" evidence="5">
    <location>
        <begin position="330"/>
        <end position="349"/>
    </location>
</feature>
<feature type="transmembrane region" description="Helical" evidence="5">
    <location>
        <begin position="181"/>
        <end position="201"/>
    </location>
</feature>
<accession>A0A561SPG1</accession>
<reference evidence="7 8" key="1">
    <citation type="submission" date="2019-06" db="EMBL/GenBank/DDBJ databases">
        <title>Sequencing the genomes of 1000 actinobacteria strains.</title>
        <authorList>
            <person name="Klenk H.-P."/>
        </authorList>
    </citation>
    <scope>NUCLEOTIDE SEQUENCE [LARGE SCALE GENOMIC DNA]</scope>
    <source>
        <strain evidence="7 8">DSM 45671</strain>
    </source>
</reference>
<dbReference type="EMBL" id="VIWU01000001">
    <property type="protein sequence ID" value="TWF76749.1"/>
    <property type="molecule type" value="Genomic_DNA"/>
</dbReference>
<protein>
    <submittedName>
        <fullName evidence="7">Putative MFS family arabinose efflux permease</fullName>
    </submittedName>
</protein>
<comment type="caution">
    <text evidence="7">The sequence shown here is derived from an EMBL/GenBank/DDBJ whole genome shotgun (WGS) entry which is preliminary data.</text>
</comment>
<evidence type="ECO:0000256" key="5">
    <source>
        <dbReference type="SAM" id="Phobius"/>
    </source>
</evidence>
<feature type="domain" description="Major facilitator superfamily (MFS) profile" evidence="6">
    <location>
        <begin position="20"/>
        <end position="397"/>
    </location>
</feature>
<dbReference type="Proteomes" id="UP000321261">
    <property type="component" value="Unassembled WGS sequence"/>
</dbReference>
<evidence type="ECO:0000313" key="7">
    <source>
        <dbReference type="EMBL" id="TWF76749.1"/>
    </source>
</evidence>
<gene>
    <name evidence="7" type="ORF">FHX44_112644</name>
</gene>
<dbReference type="AlphaFoldDB" id="A0A561SPG1"/>
<keyword evidence="2 5" id="KW-0812">Transmembrane</keyword>
<dbReference type="PANTHER" id="PTHR23531:SF1">
    <property type="entry name" value="QUINOLENE RESISTANCE PROTEIN NORA"/>
    <property type="match status" value="1"/>
</dbReference>
<evidence type="ECO:0000256" key="2">
    <source>
        <dbReference type="ARBA" id="ARBA00022692"/>
    </source>
</evidence>
<feature type="transmembrane region" description="Helical" evidence="5">
    <location>
        <begin position="306"/>
        <end position="323"/>
    </location>
</feature>
<dbReference type="PANTHER" id="PTHR23531">
    <property type="entry name" value="QUINOLENE RESISTANCE PROTEIN NORA"/>
    <property type="match status" value="1"/>
</dbReference>
<proteinExistence type="predicted"/>
<dbReference type="InterPro" id="IPR052714">
    <property type="entry name" value="MFS_Exporter"/>
</dbReference>
<dbReference type="GO" id="GO:0022857">
    <property type="term" value="F:transmembrane transporter activity"/>
    <property type="evidence" value="ECO:0007669"/>
    <property type="project" value="InterPro"/>
</dbReference>
<dbReference type="InterPro" id="IPR036259">
    <property type="entry name" value="MFS_trans_sf"/>
</dbReference>
<feature type="transmembrane region" description="Helical" evidence="5">
    <location>
        <begin position="282"/>
        <end position="300"/>
    </location>
</feature>
<keyword evidence="8" id="KW-1185">Reference proteome</keyword>
<feature type="transmembrane region" description="Helical" evidence="5">
    <location>
        <begin position="156"/>
        <end position="175"/>
    </location>
</feature>